<accession>A0A0F9Q4L9</accession>
<comment type="caution">
    <text evidence="1">The sequence shown here is derived from an EMBL/GenBank/DDBJ whole genome shotgun (WGS) entry which is preliminary data.</text>
</comment>
<sequence>MSGTSNTIPSSYRGRKVPGLLFQHHSLLRTTDGKFSFQHHSFQSRTPFQHHSFRYDATFPTPLLPVQPFFAEPRRRALPTPFLLRVRFAGYTDRLNLPVQGTLPTPFLLRVRFALARVPRWRVRFQHHSFSSARNTVLSSLPTPFLPFDLGNERSDGFQHHSFTPIA</sequence>
<evidence type="ECO:0000313" key="1">
    <source>
        <dbReference type="EMBL" id="KKN08236.1"/>
    </source>
</evidence>
<protein>
    <submittedName>
        <fullName evidence="1">Uncharacterized protein</fullName>
    </submittedName>
</protein>
<dbReference type="AlphaFoldDB" id="A0A0F9Q4L9"/>
<dbReference type="EMBL" id="LAZR01004478">
    <property type="protein sequence ID" value="KKN08236.1"/>
    <property type="molecule type" value="Genomic_DNA"/>
</dbReference>
<organism evidence="1">
    <name type="scientific">marine sediment metagenome</name>
    <dbReference type="NCBI Taxonomy" id="412755"/>
    <lineage>
        <taxon>unclassified sequences</taxon>
        <taxon>metagenomes</taxon>
        <taxon>ecological metagenomes</taxon>
    </lineage>
</organism>
<reference evidence="1" key="1">
    <citation type="journal article" date="2015" name="Nature">
        <title>Complex archaea that bridge the gap between prokaryotes and eukaryotes.</title>
        <authorList>
            <person name="Spang A."/>
            <person name="Saw J.H."/>
            <person name="Jorgensen S.L."/>
            <person name="Zaremba-Niedzwiedzka K."/>
            <person name="Martijn J."/>
            <person name="Lind A.E."/>
            <person name="van Eijk R."/>
            <person name="Schleper C."/>
            <person name="Guy L."/>
            <person name="Ettema T.J."/>
        </authorList>
    </citation>
    <scope>NUCLEOTIDE SEQUENCE</scope>
</reference>
<gene>
    <name evidence="1" type="ORF">LCGC14_1058600</name>
</gene>
<proteinExistence type="predicted"/>
<name>A0A0F9Q4L9_9ZZZZ</name>